<evidence type="ECO:0000313" key="2">
    <source>
        <dbReference type="EMBL" id="MFD1220170.1"/>
    </source>
</evidence>
<feature type="transmembrane region" description="Helical" evidence="1">
    <location>
        <begin position="51"/>
        <end position="70"/>
    </location>
</feature>
<dbReference type="RefSeq" id="WP_079908302.1">
    <property type="nucleotide sequence ID" value="NZ_BAABJG010000006.1"/>
</dbReference>
<keyword evidence="1" id="KW-1133">Transmembrane helix</keyword>
<proteinExistence type="predicted"/>
<reference evidence="3" key="1">
    <citation type="journal article" date="2019" name="Int. J. Syst. Evol. Microbiol.">
        <title>The Global Catalogue of Microorganisms (GCM) 10K type strain sequencing project: providing services to taxonomists for standard genome sequencing and annotation.</title>
        <authorList>
            <consortium name="The Broad Institute Genomics Platform"/>
            <consortium name="The Broad Institute Genome Sequencing Center for Infectious Disease"/>
            <person name="Wu L."/>
            <person name="Ma J."/>
        </authorList>
    </citation>
    <scope>NUCLEOTIDE SEQUENCE [LARGE SCALE GENOMIC DNA]</scope>
    <source>
        <strain evidence="3">CCUG 53270</strain>
    </source>
</reference>
<accession>A0ABW3UKR1</accession>
<sequence>MTTKTASVSGVRQNVKDVQRLVNWMTAAAWGILGIGLVLCLFNLHHFSDRNTSLMVGVGFLVGSVHIYVIRTAIHLVHSRMLDDENDKIQQ</sequence>
<gene>
    <name evidence="2" type="ORF">ACFQ4B_08570</name>
</gene>
<evidence type="ECO:0000313" key="3">
    <source>
        <dbReference type="Proteomes" id="UP001597180"/>
    </source>
</evidence>
<evidence type="ECO:0000256" key="1">
    <source>
        <dbReference type="SAM" id="Phobius"/>
    </source>
</evidence>
<keyword evidence="1" id="KW-0812">Transmembrane</keyword>
<protein>
    <submittedName>
        <fullName evidence="2">Uncharacterized protein</fullName>
    </submittedName>
</protein>
<keyword evidence="1" id="KW-0472">Membrane</keyword>
<feature type="transmembrane region" description="Helical" evidence="1">
    <location>
        <begin position="21"/>
        <end position="45"/>
    </location>
</feature>
<dbReference type="EMBL" id="JBHTLU010000013">
    <property type="protein sequence ID" value="MFD1220170.1"/>
    <property type="molecule type" value="Genomic_DNA"/>
</dbReference>
<name>A0ABW3UKR1_9BACL</name>
<dbReference type="Proteomes" id="UP001597180">
    <property type="component" value="Unassembled WGS sequence"/>
</dbReference>
<organism evidence="2 3">
    <name type="scientific">Paenibacillus vulneris</name>
    <dbReference type="NCBI Taxonomy" id="1133364"/>
    <lineage>
        <taxon>Bacteria</taxon>
        <taxon>Bacillati</taxon>
        <taxon>Bacillota</taxon>
        <taxon>Bacilli</taxon>
        <taxon>Bacillales</taxon>
        <taxon>Paenibacillaceae</taxon>
        <taxon>Paenibacillus</taxon>
    </lineage>
</organism>
<comment type="caution">
    <text evidence="2">The sequence shown here is derived from an EMBL/GenBank/DDBJ whole genome shotgun (WGS) entry which is preliminary data.</text>
</comment>
<keyword evidence="3" id="KW-1185">Reference proteome</keyword>